<dbReference type="EMBL" id="CAVNYO010000440">
    <property type="protein sequence ID" value="CAK5280327.1"/>
    <property type="molecule type" value="Genomic_DNA"/>
</dbReference>
<feature type="compositionally biased region" description="Low complexity" evidence="1">
    <location>
        <begin position="87"/>
        <end position="101"/>
    </location>
</feature>
<dbReference type="AlphaFoldDB" id="A0AAD2HQV1"/>
<reference evidence="2" key="1">
    <citation type="submission" date="2023-11" db="EMBL/GenBank/DDBJ databases">
        <authorList>
            <person name="De Vega J J."/>
            <person name="De Vega J J."/>
        </authorList>
    </citation>
    <scope>NUCLEOTIDE SEQUENCE</scope>
</reference>
<evidence type="ECO:0000313" key="3">
    <source>
        <dbReference type="Proteomes" id="UP001295794"/>
    </source>
</evidence>
<feature type="region of interest" description="Disordered" evidence="1">
    <location>
        <begin position="200"/>
        <end position="219"/>
    </location>
</feature>
<keyword evidence="3" id="KW-1185">Reference proteome</keyword>
<gene>
    <name evidence="2" type="ORF">MYCIT1_LOCUS30817</name>
</gene>
<organism evidence="2 3">
    <name type="scientific">Mycena citricolor</name>
    <dbReference type="NCBI Taxonomy" id="2018698"/>
    <lineage>
        <taxon>Eukaryota</taxon>
        <taxon>Fungi</taxon>
        <taxon>Dikarya</taxon>
        <taxon>Basidiomycota</taxon>
        <taxon>Agaricomycotina</taxon>
        <taxon>Agaricomycetes</taxon>
        <taxon>Agaricomycetidae</taxon>
        <taxon>Agaricales</taxon>
        <taxon>Marasmiineae</taxon>
        <taxon>Mycenaceae</taxon>
        <taxon>Mycena</taxon>
    </lineage>
</organism>
<feature type="region of interest" description="Disordered" evidence="1">
    <location>
        <begin position="82"/>
        <end position="106"/>
    </location>
</feature>
<dbReference type="Proteomes" id="UP001295794">
    <property type="component" value="Unassembled WGS sequence"/>
</dbReference>
<name>A0AAD2HQV1_9AGAR</name>
<evidence type="ECO:0000256" key="1">
    <source>
        <dbReference type="SAM" id="MobiDB-lite"/>
    </source>
</evidence>
<protein>
    <submittedName>
        <fullName evidence="2">Uncharacterized protein</fullName>
    </submittedName>
</protein>
<accession>A0AAD2HQV1</accession>
<proteinExistence type="predicted"/>
<comment type="caution">
    <text evidence="2">The sequence shown here is derived from an EMBL/GenBank/DDBJ whole genome shotgun (WGS) entry which is preliminary data.</text>
</comment>
<evidence type="ECO:0000313" key="2">
    <source>
        <dbReference type="EMBL" id="CAK5280327.1"/>
    </source>
</evidence>
<sequence length="304" mass="34381">MEAAYRLLSFLLHRQRKSVVWKPFTTFYEGYILHLYPTLYHTRRPDRPNPANSHHVAHELSYDRLTPCFDLIDLGVRRTDRPLRDVPPASSVSTTPRSSTRPLRRKKHISVYRISAPAQSPISDARTEVPVIQRSQSMISSSDTADYGIDQRPSYPSGSTVVGHASRKPAPHNRAYSQSNIRFGPSRPYYSVIRKSMSGSVSRPVSPAVSDDISDDATQPISEEYPRSWIALRMGRPGSPETPVSRLHSGSSVSGEMELRMALAALERDQEPSFRFQYTPRSQGALKYRAKQFGRGLKEWMHIG</sequence>
<feature type="region of interest" description="Disordered" evidence="1">
    <location>
        <begin position="137"/>
        <end position="181"/>
    </location>
</feature>